<keyword evidence="2" id="KW-1185">Reference proteome</keyword>
<dbReference type="EMBL" id="SDGZ01000016">
    <property type="protein sequence ID" value="TYC48796.1"/>
    <property type="molecule type" value="Genomic_DNA"/>
</dbReference>
<organism evidence="1 2">
    <name type="scientific">Weissella muntiaci</name>
    <dbReference type="NCBI Taxonomy" id="2508881"/>
    <lineage>
        <taxon>Bacteria</taxon>
        <taxon>Bacillati</taxon>
        <taxon>Bacillota</taxon>
        <taxon>Bacilli</taxon>
        <taxon>Lactobacillales</taxon>
        <taxon>Lactobacillaceae</taxon>
        <taxon>Weissella</taxon>
    </lineage>
</organism>
<proteinExistence type="predicted"/>
<evidence type="ECO:0000313" key="2">
    <source>
        <dbReference type="Proteomes" id="UP000371977"/>
    </source>
</evidence>
<gene>
    <name evidence="1" type="ORF">ESZ50_07925</name>
</gene>
<sequence>MTEEQQEEALSELYAEVDTLQIDIKGLDPERVERIKSMAEKLIDKADEVISLKEHIKLRGYTE</sequence>
<dbReference type="Proteomes" id="UP000371977">
    <property type="component" value="Unassembled WGS sequence"/>
</dbReference>
<comment type="caution">
    <text evidence="1">The sequence shown here is derived from an EMBL/GenBank/DDBJ whole genome shotgun (WGS) entry which is preliminary data.</text>
</comment>
<reference evidence="1 2" key="1">
    <citation type="submission" date="2019-01" db="EMBL/GenBank/DDBJ databases">
        <title>Weissella sp. nov., a novel lactic acid bacterium isolated from animal feces.</title>
        <authorList>
            <person name="Wang L.-T."/>
        </authorList>
    </citation>
    <scope>NUCLEOTIDE SEQUENCE [LARGE SCALE GENOMIC DNA]</scope>
    <source>
        <strain evidence="1 2">8H-2</strain>
    </source>
</reference>
<dbReference type="AlphaFoldDB" id="A0A6C2C5K1"/>
<accession>A0A6C2C5K1</accession>
<evidence type="ECO:0000313" key="1">
    <source>
        <dbReference type="EMBL" id="TYC48796.1"/>
    </source>
</evidence>
<protein>
    <submittedName>
        <fullName evidence="1">Uncharacterized protein</fullName>
    </submittedName>
</protein>
<name>A0A6C2C5K1_9LACO</name>
<dbReference type="RefSeq" id="WP_148623034.1">
    <property type="nucleotide sequence ID" value="NZ_SDGZ01000016.1"/>
</dbReference>